<gene>
    <name evidence="1" type="ORF">BN980_GECA01s05961g</name>
</gene>
<evidence type="ECO:0000313" key="2">
    <source>
        <dbReference type="Proteomes" id="UP000242525"/>
    </source>
</evidence>
<dbReference type="EMBL" id="CCBN010000001">
    <property type="protein sequence ID" value="CDO51421.1"/>
    <property type="molecule type" value="Genomic_DNA"/>
</dbReference>
<dbReference type="SUPFAM" id="SSF52047">
    <property type="entry name" value="RNI-like"/>
    <property type="match status" value="1"/>
</dbReference>
<reference evidence="1" key="1">
    <citation type="submission" date="2014-03" db="EMBL/GenBank/DDBJ databases">
        <authorList>
            <person name="Casaregola S."/>
        </authorList>
    </citation>
    <scope>NUCLEOTIDE SEQUENCE [LARGE SCALE GENOMIC DNA]</scope>
    <source>
        <strain evidence="1">CLIB 918</strain>
    </source>
</reference>
<proteinExistence type="predicted"/>
<comment type="caution">
    <text evidence="1">The sequence shown here is derived from an EMBL/GenBank/DDBJ whole genome shotgun (WGS) entry which is preliminary data.</text>
</comment>
<organism evidence="1 2">
    <name type="scientific">Geotrichum candidum</name>
    <name type="common">Oospora lactis</name>
    <name type="synonym">Dipodascus geotrichum</name>
    <dbReference type="NCBI Taxonomy" id="1173061"/>
    <lineage>
        <taxon>Eukaryota</taxon>
        <taxon>Fungi</taxon>
        <taxon>Dikarya</taxon>
        <taxon>Ascomycota</taxon>
        <taxon>Saccharomycotina</taxon>
        <taxon>Dipodascomycetes</taxon>
        <taxon>Dipodascales</taxon>
        <taxon>Dipodascaceae</taxon>
        <taxon>Geotrichum</taxon>
    </lineage>
</organism>
<evidence type="ECO:0000313" key="1">
    <source>
        <dbReference type="EMBL" id="CDO51421.1"/>
    </source>
</evidence>
<dbReference type="Gene3D" id="3.80.10.10">
    <property type="entry name" value="Ribonuclease Inhibitor"/>
    <property type="match status" value="1"/>
</dbReference>
<dbReference type="InterPro" id="IPR032675">
    <property type="entry name" value="LRR_dom_sf"/>
</dbReference>
<accession>A0A0J9YHK8</accession>
<protein>
    <submittedName>
        <fullName evidence="1">Uncharacterized protein</fullName>
    </submittedName>
</protein>
<keyword evidence="2" id="KW-1185">Reference proteome</keyword>
<dbReference type="AlphaFoldDB" id="A0A0J9YHK8"/>
<dbReference type="Proteomes" id="UP000242525">
    <property type="component" value="Unassembled WGS sequence"/>
</dbReference>
<name>A0A0J9YHK8_GEOCN</name>
<sequence length="640" mass="71967">MTYSHEIADQAELPATSGLLALSNELLSLITMYLDPSQLVPLLKTNRALYHRVLPILWQHIQFFDNSIKTDYLNFSNVNHRYLTTAPTSHRKTKSIAARVNPGLVQMDKLAASLYMGHVSHFALASIQQLTFFTQNRFSGQPSFAKFVEETLLAVPGRLPGLRAIRVINDASGVISRSNPHHFDDHTSMATLMSAVSKFSEWTQAKRGVTVDIFVYARNPKLVSIIKALPALGDSITFFHMEFAESVDDTLNVCNMLQKIPRLRVFSLMKAKLRRVFSHRDSNDDIMAVCAQFMATLNELHELESLSIVSSLLIMNLDFTQLPHTLQNLELNNQISTREQYRILGPGRTGEIDEELRTWHYFLTEVALPPRLRSLRLNHISRGSPLARTPITMMPASNKFVNLTELNLIGHDMPPGSDVTLFTTFGDLVIVTINAISHTGLQVLVERSGRTLRELTIARPSGGVIATMGSEELLHDETIRHLRHCHRLEYLYLTLAPATLRGETMAAVLAECRYLDQVYFEYTGFSLATALGEVLPLPPPPNEYPSAARERVSHEWVAGTGIVRPTKRARFTRHPDDATAFIECVYLLADTTAVKPINSDSNERYLFGDYRIKPTGFGAGGIYILDTDKFNRLMGNNRYN</sequence>